<keyword evidence="2" id="KW-1133">Transmembrane helix</keyword>
<keyword evidence="2" id="KW-0472">Membrane</keyword>
<keyword evidence="4" id="KW-1185">Reference proteome</keyword>
<gene>
    <name evidence="3" type="ORF">BH719_02450</name>
</gene>
<feature type="region of interest" description="Disordered" evidence="1">
    <location>
        <begin position="131"/>
        <end position="179"/>
    </location>
</feature>
<organism evidence="3 4">
    <name type="scientific">Pauljensenia hongkongensis</name>
    <dbReference type="NCBI Taxonomy" id="178339"/>
    <lineage>
        <taxon>Bacteria</taxon>
        <taxon>Bacillati</taxon>
        <taxon>Actinomycetota</taxon>
        <taxon>Actinomycetes</taxon>
        <taxon>Actinomycetales</taxon>
        <taxon>Actinomycetaceae</taxon>
        <taxon>Pauljensenia</taxon>
    </lineage>
</organism>
<evidence type="ECO:0000256" key="2">
    <source>
        <dbReference type="SAM" id="Phobius"/>
    </source>
</evidence>
<dbReference type="Proteomes" id="UP000095214">
    <property type="component" value="Chromosome"/>
</dbReference>
<evidence type="ECO:0000313" key="4">
    <source>
        <dbReference type="Proteomes" id="UP000095214"/>
    </source>
</evidence>
<proteinExistence type="predicted"/>
<sequence length="179" mass="19268">MARAKDPRGILTFIIRYLLLHVAFLIGLLLSVSGDLVLFYFFGFMGFFTFIQVLASISQKFLDHAGAWKAVVIMGAMASDVAALWWLGRILYGLLIGSDWELVARWLPFHFIAAIFAWGLREIIHAVNSGGTTKPRAPGSPVDPSGPADPGGSTSPSGSEDANTPTDGPTDTDPNTDSQ</sequence>
<dbReference type="KEGG" id="phon:BH719_02450"/>
<reference evidence="3 4" key="1">
    <citation type="submission" date="2016-09" db="EMBL/GenBank/DDBJ databases">
        <title>Complete genome sequence of Actinomyces hongkongensis HKU8.</title>
        <authorList>
            <person name="Gao Y.-X."/>
            <person name="Zhou Y.-Y."/>
            <person name="Xie Y."/>
            <person name="Wang M."/>
            <person name="Wang S.-J."/>
            <person name="Shen S.-G."/>
        </authorList>
    </citation>
    <scope>NUCLEOTIDE SEQUENCE [LARGE SCALE GENOMIC DNA]</scope>
    <source>
        <strain evidence="3 4">HKU8</strain>
    </source>
</reference>
<feature type="compositionally biased region" description="Low complexity" evidence="1">
    <location>
        <begin position="161"/>
        <end position="179"/>
    </location>
</feature>
<dbReference type="RefSeq" id="WP_009743157.1">
    <property type="nucleotide sequence ID" value="NZ_CP017298.1"/>
</dbReference>
<dbReference type="OrthoDB" id="3260620at2"/>
<feature type="transmembrane region" description="Helical" evidence="2">
    <location>
        <begin position="107"/>
        <end position="124"/>
    </location>
</feature>
<accession>A0A1D8B142</accession>
<feature type="transmembrane region" description="Helical" evidence="2">
    <location>
        <begin position="67"/>
        <end position="87"/>
    </location>
</feature>
<name>A0A1D8B142_9ACTO</name>
<feature type="transmembrane region" description="Helical" evidence="2">
    <location>
        <begin position="9"/>
        <end position="30"/>
    </location>
</feature>
<dbReference type="AlphaFoldDB" id="A0A1D8B142"/>
<evidence type="ECO:0000256" key="1">
    <source>
        <dbReference type="SAM" id="MobiDB-lite"/>
    </source>
</evidence>
<dbReference type="EMBL" id="CP017298">
    <property type="protein sequence ID" value="AOS46865.1"/>
    <property type="molecule type" value="Genomic_DNA"/>
</dbReference>
<keyword evidence="2" id="KW-0812">Transmembrane</keyword>
<evidence type="ECO:0000313" key="3">
    <source>
        <dbReference type="EMBL" id="AOS46865.1"/>
    </source>
</evidence>
<protein>
    <submittedName>
        <fullName evidence="3">Uncharacterized protein</fullName>
    </submittedName>
</protein>
<feature type="transmembrane region" description="Helical" evidence="2">
    <location>
        <begin position="36"/>
        <end position="55"/>
    </location>
</feature>